<gene>
    <name evidence="2" type="ORF">ABR69_02190</name>
</gene>
<dbReference type="AlphaFoldDB" id="A0A0R2SIV2"/>
<evidence type="ECO:0000256" key="1">
    <source>
        <dbReference type="SAM" id="SignalP"/>
    </source>
</evidence>
<reference evidence="2 3" key="1">
    <citation type="submission" date="2015-10" db="EMBL/GenBank/DDBJ databases">
        <title>Metagenome-Assembled Genomes uncover a global brackish microbiome.</title>
        <authorList>
            <person name="Hugerth L.W."/>
            <person name="Larsson J."/>
            <person name="Alneberg J."/>
            <person name="Lindh M.V."/>
            <person name="Legrand C."/>
            <person name="Pinhassi J."/>
            <person name="Andersson A.F."/>
        </authorList>
    </citation>
    <scope>NUCLEOTIDE SEQUENCE [LARGE SCALE GENOMIC DNA]</scope>
    <source>
        <strain evidence="2">BACL4 MAG-120507-bin80</strain>
    </source>
</reference>
<dbReference type="EMBL" id="LIBB01000016">
    <property type="protein sequence ID" value="KRO73243.1"/>
    <property type="molecule type" value="Genomic_DNA"/>
</dbReference>
<sequence length="114" mass="12205">MNTSPISLFRSICLLVLLTLSPLALADALQDAKQSGAVGEQRDGYLGAVTSSAGADIRALVARVNQERKARYEEIAKKNNLSLQQVQALAFEQAEQATLAGNYVQNASGAWVKK</sequence>
<evidence type="ECO:0000313" key="3">
    <source>
        <dbReference type="Proteomes" id="UP000051934"/>
    </source>
</evidence>
<dbReference type="PIRSF" id="PIRSF025560">
    <property type="entry name" value="UCP025560"/>
    <property type="match status" value="1"/>
</dbReference>
<dbReference type="Proteomes" id="UP000051934">
    <property type="component" value="Unassembled WGS sequence"/>
</dbReference>
<evidence type="ECO:0008006" key="4">
    <source>
        <dbReference type="Google" id="ProtNLM"/>
    </source>
</evidence>
<feature type="signal peptide" evidence="1">
    <location>
        <begin position="1"/>
        <end position="26"/>
    </location>
</feature>
<dbReference type="Pfam" id="PF07027">
    <property type="entry name" value="DUF1318"/>
    <property type="match status" value="1"/>
</dbReference>
<evidence type="ECO:0000313" key="2">
    <source>
        <dbReference type="EMBL" id="KRO73243.1"/>
    </source>
</evidence>
<feature type="chain" id="PRO_5006423732" description="DUF1318 domain-containing protein" evidence="1">
    <location>
        <begin position="27"/>
        <end position="114"/>
    </location>
</feature>
<dbReference type="InterPro" id="IPR008309">
    <property type="entry name" value="YdbL"/>
</dbReference>
<keyword evidence="1" id="KW-0732">Signal</keyword>
<accession>A0A0R2SIV2</accession>
<name>A0A0R2SIV2_9GAMM</name>
<proteinExistence type="predicted"/>
<comment type="caution">
    <text evidence="2">The sequence shown here is derived from an EMBL/GenBank/DDBJ whole genome shotgun (WGS) entry which is preliminary data.</text>
</comment>
<organism evidence="2 3">
    <name type="scientific">OM182 bacterium BACL3 MAG-120507-bin80</name>
    <dbReference type="NCBI Taxonomy" id="1655577"/>
    <lineage>
        <taxon>Bacteria</taxon>
        <taxon>Pseudomonadati</taxon>
        <taxon>Pseudomonadota</taxon>
        <taxon>Gammaproteobacteria</taxon>
        <taxon>OMG group</taxon>
        <taxon>OM182 clade</taxon>
    </lineage>
</organism>
<protein>
    <recommendedName>
        <fullName evidence="4">DUF1318 domain-containing protein</fullName>
    </recommendedName>
</protein>